<dbReference type="PANTHER" id="PTHR43046:SF16">
    <property type="entry name" value="ADP-RIBOSE PYROPHOSPHATASE YJHB-RELATED"/>
    <property type="match status" value="1"/>
</dbReference>
<dbReference type="InterPro" id="IPR020084">
    <property type="entry name" value="NUDIX_hydrolase_CS"/>
</dbReference>
<dbReference type="OrthoDB" id="21342at2"/>
<accession>A0A1J0VMC6</accession>
<organism evidence="4 5">
    <name type="scientific">Nocardia mangyaensis</name>
    <dbReference type="NCBI Taxonomy" id="2213200"/>
    <lineage>
        <taxon>Bacteria</taxon>
        <taxon>Bacillati</taxon>
        <taxon>Actinomycetota</taxon>
        <taxon>Actinomycetes</taxon>
        <taxon>Mycobacteriales</taxon>
        <taxon>Nocardiaceae</taxon>
        <taxon>Nocardia</taxon>
    </lineage>
</organism>
<proteinExistence type="predicted"/>
<dbReference type="AlphaFoldDB" id="A0A1J0VMC6"/>
<dbReference type="GO" id="GO:0016787">
    <property type="term" value="F:hydrolase activity"/>
    <property type="evidence" value="ECO:0007669"/>
    <property type="project" value="UniProtKB-KW"/>
</dbReference>
<keyword evidence="2 4" id="KW-0378">Hydrolase</keyword>
<evidence type="ECO:0000313" key="5">
    <source>
        <dbReference type="Proteomes" id="UP000183810"/>
    </source>
</evidence>
<dbReference type="PROSITE" id="PS00893">
    <property type="entry name" value="NUDIX_BOX"/>
    <property type="match status" value="1"/>
</dbReference>
<evidence type="ECO:0000259" key="3">
    <source>
        <dbReference type="PROSITE" id="PS51462"/>
    </source>
</evidence>
<dbReference type="Pfam" id="PF00293">
    <property type="entry name" value="NUDIX"/>
    <property type="match status" value="1"/>
</dbReference>
<evidence type="ECO:0000313" key="4">
    <source>
        <dbReference type="EMBL" id="APE33187.1"/>
    </source>
</evidence>
<name>A0A1J0VMC6_9NOCA</name>
<keyword evidence="5" id="KW-1185">Reference proteome</keyword>
<dbReference type="EMBL" id="CP018082">
    <property type="protein sequence ID" value="APE33187.1"/>
    <property type="molecule type" value="Genomic_DNA"/>
</dbReference>
<evidence type="ECO:0000256" key="1">
    <source>
        <dbReference type="ARBA" id="ARBA00001946"/>
    </source>
</evidence>
<dbReference type="Proteomes" id="UP000183810">
    <property type="component" value="Chromosome"/>
</dbReference>
<protein>
    <submittedName>
        <fullName evidence="4">NUDIX hydrolase</fullName>
    </submittedName>
</protein>
<dbReference type="InterPro" id="IPR000086">
    <property type="entry name" value="NUDIX_hydrolase_dom"/>
</dbReference>
<dbReference type="PANTHER" id="PTHR43046">
    <property type="entry name" value="GDP-MANNOSE MANNOSYL HYDROLASE"/>
    <property type="match status" value="1"/>
</dbReference>
<dbReference type="InterPro" id="IPR015797">
    <property type="entry name" value="NUDIX_hydrolase-like_dom_sf"/>
</dbReference>
<dbReference type="CDD" id="cd04683">
    <property type="entry name" value="NUDIX_Hydrolase"/>
    <property type="match status" value="1"/>
</dbReference>
<comment type="cofactor">
    <cofactor evidence="1">
        <name>Mg(2+)</name>
        <dbReference type="ChEBI" id="CHEBI:18420"/>
    </cofactor>
</comment>
<dbReference type="Gene3D" id="3.90.79.10">
    <property type="entry name" value="Nucleoside Triphosphate Pyrophosphohydrolase"/>
    <property type="match status" value="1"/>
</dbReference>
<dbReference type="SUPFAM" id="SSF55811">
    <property type="entry name" value="Nudix"/>
    <property type="match status" value="1"/>
</dbReference>
<dbReference type="KEGG" id="nsl:BOX37_03515"/>
<evidence type="ECO:0000256" key="2">
    <source>
        <dbReference type="ARBA" id="ARBA00022801"/>
    </source>
</evidence>
<reference evidence="4" key="1">
    <citation type="submission" date="2016-11" db="EMBL/GenBank/DDBJ databases">
        <authorList>
            <person name="Jaros S."/>
            <person name="Januszkiewicz K."/>
            <person name="Wedrychowicz H."/>
        </authorList>
    </citation>
    <scope>NUCLEOTIDE SEQUENCE [LARGE SCALE GENOMIC DNA]</scope>
    <source>
        <strain evidence="4">Y48</strain>
    </source>
</reference>
<feature type="domain" description="Nudix hydrolase" evidence="3">
    <location>
        <begin position="10"/>
        <end position="143"/>
    </location>
</feature>
<sequence>MAVASTERHTLIGDVHLLLTDDQGRILFGRRAGTGYADGAFHPPSGHLEAEESVVEALRREAAEEIGVQIAPEDVEFAHIMHNSSSGGRVAFFFQVRQWEGEPTNMEPDKCDALEWFAADALPADMIPYCREALGHISSGTSLSLFGW</sequence>
<dbReference type="PROSITE" id="PS51462">
    <property type="entry name" value="NUDIX"/>
    <property type="match status" value="1"/>
</dbReference>
<gene>
    <name evidence="4" type="ORF">BOX37_03515</name>
</gene>